<dbReference type="Proteomes" id="UP000821837">
    <property type="component" value="Chromosome 11"/>
</dbReference>
<evidence type="ECO:0000256" key="1">
    <source>
        <dbReference type="SAM" id="MobiDB-lite"/>
    </source>
</evidence>
<keyword evidence="3" id="KW-1185">Reference proteome</keyword>
<dbReference type="Gene3D" id="3.40.720.10">
    <property type="entry name" value="Alkaline Phosphatase, subunit A"/>
    <property type="match status" value="1"/>
</dbReference>
<dbReference type="VEuPathDB" id="VectorBase:RSAN_057965"/>
<evidence type="ECO:0000313" key="2">
    <source>
        <dbReference type="EMBL" id="KAH7972691.1"/>
    </source>
</evidence>
<sequence length="128" mass="14230">MKFDFCDFLEMAAAMDVAVGLIVDKLKEVKMWNNSLFVFLSDVRPDPNEEEDLFATMKAEAKLLGSKLRAETSNMIPSRHLEDVAEGDPSRRDPAGTYGPGWCTAPVLTQLQAEPPMLGDDADVPDYY</sequence>
<evidence type="ECO:0000313" key="3">
    <source>
        <dbReference type="Proteomes" id="UP000821837"/>
    </source>
</evidence>
<feature type="region of interest" description="Disordered" evidence="1">
    <location>
        <begin position="74"/>
        <end position="101"/>
    </location>
</feature>
<proteinExistence type="predicted"/>
<dbReference type="SUPFAM" id="SSF53649">
    <property type="entry name" value="Alkaline phosphatase-like"/>
    <property type="match status" value="1"/>
</dbReference>
<comment type="caution">
    <text evidence="2">The sequence shown here is derived from an EMBL/GenBank/DDBJ whole genome shotgun (WGS) entry which is preliminary data.</text>
</comment>
<reference evidence="2" key="2">
    <citation type="submission" date="2021-09" db="EMBL/GenBank/DDBJ databases">
        <authorList>
            <person name="Jia N."/>
            <person name="Wang J."/>
            <person name="Shi W."/>
            <person name="Du L."/>
            <person name="Sun Y."/>
            <person name="Zhan W."/>
            <person name="Jiang J."/>
            <person name="Wang Q."/>
            <person name="Zhang B."/>
            <person name="Ji P."/>
            <person name="Sakyi L.B."/>
            <person name="Cui X."/>
            <person name="Yuan T."/>
            <person name="Jiang B."/>
            <person name="Yang W."/>
            <person name="Lam T.T.-Y."/>
            <person name="Chang Q."/>
            <person name="Ding S."/>
            <person name="Wang X."/>
            <person name="Zhu J."/>
            <person name="Ruan X."/>
            <person name="Zhao L."/>
            <person name="Wei J."/>
            <person name="Que T."/>
            <person name="Du C."/>
            <person name="Cheng J."/>
            <person name="Dai P."/>
            <person name="Han X."/>
            <person name="Huang E."/>
            <person name="Gao Y."/>
            <person name="Liu J."/>
            <person name="Shao H."/>
            <person name="Ye R."/>
            <person name="Li L."/>
            <person name="Wei W."/>
            <person name="Wang X."/>
            <person name="Wang C."/>
            <person name="Huo Q."/>
            <person name="Li W."/>
            <person name="Guo W."/>
            <person name="Chen H."/>
            <person name="Chen S."/>
            <person name="Zhou L."/>
            <person name="Zhou L."/>
            <person name="Ni X."/>
            <person name="Tian J."/>
            <person name="Zhou Y."/>
            <person name="Sheng Y."/>
            <person name="Liu T."/>
            <person name="Pan Y."/>
            <person name="Xia L."/>
            <person name="Li J."/>
            <person name="Zhao F."/>
            <person name="Cao W."/>
        </authorList>
    </citation>
    <scope>NUCLEOTIDE SEQUENCE</scope>
    <source>
        <strain evidence="2">Rsan-2018</strain>
        <tissue evidence="2">Larvae</tissue>
    </source>
</reference>
<feature type="compositionally biased region" description="Basic and acidic residues" evidence="1">
    <location>
        <begin position="79"/>
        <end position="94"/>
    </location>
</feature>
<dbReference type="AlphaFoldDB" id="A0A9D4T4K2"/>
<organism evidence="2 3">
    <name type="scientific">Rhipicephalus sanguineus</name>
    <name type="common">Brown dog tick</name>
    <name type="synonym">Ixodes sanguineus</name>
    <dbReference type="NCBI Taxonomy" id="34632"/>
    <lineage>
        <taxon>Eukaryota</taxon>
        <taxon>Metazoa</taxon>
        <taxon>Ecdysozoa</taxon>
        <taxon>Arthropoda</taxon>
        <taxon>Chelicerata</taxon>
        <taxon>Arachnida</taxon>
        <taxon>Acari</taxon>
        <taxon>Parasitiformes</taxon>
        <taxon>Ixodida</taxon>
        <taxon>Ixodoidea</taxon>
        <taxon>Ixodidae</taxon>
        <taxon>Rhipicephalinae</taxon>
        <taxon>Rhipicephalus</taxon>
        <taxon>Rhipicephalus</taxon>
    </lineage>
</organism>
<accession>A0A9D4T4K2</accession>
<dbReference type="EMBL" id="JABSTV010001247">
    <property type="protein sequence ID" value="KAH7972691.1"/>
    <property type="molecule type" value="Genomic_DNA"/>
</dbReference>
<dbReference type="InterPro" id="IPR017850">
    <property type="entry name" value="Alkaline_phosphatase_core_sf"/>
</dbReference>
<gene>
    <name evidence="2" type="ORF">HPB52_015523</name>
</gene>
<protein>
    <submittedName>
        <fullName evidence="2">Uncharacterized protein</fullName>
    </submittedName>
</protein>
<name>A0A9D4T4K2_RHISA</name>
<reference evidence="2" key="1">
    <citation type="journal article" date="2020" name="Cell">
        <title>Large-Scale Comparative Analyses of Tick Genomes Elucidate Their Genetic Diversity and Vector Capacities.</title>
        <authorList>
            <consortium name="Tick Genome and Microbiome Consortium (TIGMIC)"/>
            <person name="Jia N."/>
            <person name="Wang J."/>
            <person name="Shi W."/>
            <person name="Du L."/>
            <person name="Sun Y."/>
            <person name="Zhan W."/>
            <person name="Jiang J.F."/>
            <person name="Wang Q."/>
            <person name="Zhang B."/>
            <person name="Ji P."/>
            <person name="Bell-Sakyi L."/>
            <person name="Cui X.M."/>
            <person name="Yuan T.T."/>
            <person name="Jiang B.G."/>
            <person name="Yang W.F."/>
            <person name="Lam T.T."/>
            <person name="Chang Q.C."/>
            <person name="Ding S.J."/>
            <person name="Wang X.J."/>
            <person name="Zhu J.G."/>
            <person name="Ruan X.D."/>
            <person name="Zhao L."/>
            <person name="Wei J.T."/>
            <person name="Ye R.Z."/>
            <person name="Que T.C."/>
            <person name="Du C.H."/>
            <person name="Zhou Y.H."/>
            <person name="Cheng J.X."/>
            <person name="Dai P.F."/>
            <person name="Guo W.B."/>
            <person name="Han X.H."/>
            <person name="Huang E.J."/>
            <person name="Li L.F."/>
            <person name="Wei W."/>
            <person name="Gao Y.C."/>
            <person name="Liu J.Z."/>
            <person name="Shao H.Z."/>
            <person name="Wang X."/>
            <person name="Wang C.C."/>
            <person name="Yang T.C."/>
            <person name="Huo Q.B."/>
            <person name="Li W."/>
            <person name="Chen H.Y."/>
            <person name="Chen S.E."/>
            <person name="Zhou L.G."/>
            <person name="Ni X.B."/>
            <person name="Tian J.H."/>
            <person name="Sheng Y."/>
            <person name="Liu T."/>
            <person name="Pan Y.S."/>
            <person name="Xia L.Y."/>
            <person name="Li J."/>
            <person name="Zhao F."/>
            <person name="Cao W.C."/>
        </authorList>
    </citation>
    <scope>NUCLEOTIDE SEQUENCE</scope>
    <source>
        <strain evidence="2">Rsan-2018</strain>
    </source>
</reference>